<accession>A0A109UMK5</accession>
<reference evidence="2 3" key="1">
    <citation type="journal article" date="2016" name="Genome Announc.">
        <title>Draft Genome Sequence of 'Halomonas chromatireducens' Strain AGD 8-3, a Haloalkaliphilic Chromate- and Selenite-Reducing Gammaproteobacterium.</title>
        <authorList>
            <person name="Sharko F.S."/>
            <person name="Shapovalova A.A."/>
            <person name="Tsygankova S.V."/>
            <person name="Komova A.V."/>
            <person name="Boulygina E.S."/>
            <person name="Teslyuk A.B."/>
            <person name="Gotovtsev P.M."/>
            <person name="Namsaraev Z.B."/>
            <person name="Khijniak T.V."/>
            <person name="Nedoluzhko A.V."/>
            <person name="Vasilov R.G."/>
        </authorList>
    </citation>
    <scope>NUCLEOTIDE SEQUENCE [LARGE SCALE GENOMIC DNA]</scope>
    <source>
        <strain evidence="2 3">AGD 8-3</strain>
    </source>
</reference>
<dbReference type="AlphaFoldDB" id="A0A109UMK5"/>
<dbReference type="PATRIC" id="fig|507626.3.peg.2801"/>
<name>A0A109UMK5_9GAMM</name>
<dbReference type="Proteomes" id="UP000063387">
    <property type="component" value="Chromosome"/>
</dbReference>
<protein>
    <submittedName>
        <fullName evidence="2">Transcriptional repressor DicA</fullName>
    </submittedName>
</protein>
<dbReference type="Pfam" id="PF01381">
    <property type="entry name" value="HTH_3"/>
    <property type="match status" value="1"/>
</dbReference>
<dbReference type="GO" id="GO:0003677">
    <property type="term" value="F:DNA binding"/>
    <property type="evidence" value="ECO:0007669"/>
    <property type="project" value="InterPro"/>
</dbReference>
<dbReference type="Gene3D" id="1.10.260.40">
    <property type="entry name" value="lambda repressor-like DNA-binding domains"/>
    <property type="match status" value="1"/>
</dbReference>
<proteinExistence type="predicted"/>
<dbReference type="KEGG" id="hco:LOKO_02805"/>
<reference evidence="2 3" key="2">
    <citation type="submission" date="2016-02" db="EMBL/GenBank/DDBJ databases">
        <authorList>
            <person name="Wen L."/>
            <person name="He K."/>
            <person name="Yang H."/>
        </authorList>
    </citation>
    <scope>NUCLEOTIDE SEQUENCE [LARGE SCALE GENOMIC DNA]</scope>
    <source>
        <strain evidence="2 3">AGD 8-3</strain>
    </source>
</reference>
<dbReference type="SMART" id="SM00530">
    <property type="entry name" value="HTH_XRE"/>
    <property type="match status" value="1"/>
</dbReference>
<sequence length="199" mass="21734">MHALGPRIKQLRIEASLNKAALARKVGVSDVTISYWESGAIKQIGHERLVALADALGCPLRRLLEDDSADLLPTPLYLRSQPPAPWHDPNANRITLPEAFLASTNWQGSCYLVTPAPGEHFDYLGTGDLAAFGPIKDYDQPGRYLIEGAMGLFIGQLERSRSGELLYSGEKTTTTQATPLQKSDQPVGRLLAHWCQKGG</sequence>
<evidence type="ECO:0000313" key="3">
    <source>
        <dbReference type="Proteomes" id="UP000063387"/>
    </source>
</evidence>
<dbReference type="EMBL" id="CP014226">
    <property type="protein sequence ID" value="AMD01856.1"/>
    <property type="molecule type" value="Genomic_DNA"/>
</dbReference>
<gene>
    <name evidence="2" type="ORF">LOKO_02805</name>
</gene>
<dbReference type="InterPro" id="IPR010982">
    <property type="entry name" value="Lambda_DNA-bd_dom_sf"/>
</dbReference>
<dbReference type="CDD" id="cd00093">
    <property type="entry name" value="HTH_XRE"/>
    <property type="match status" value="1"/>
</dbReference>
<dbReference type="InterPro" id="IPR001387">
    <property type="entry name" value="Cro/C1-type_HTH"/>
</dbReference>
<organism evidence="2 3">
    <name type="scientific">Halomonas chromatireducens</name>
    <dbReference type="NCBI Taxonomy" id="507626"/>
    <lineage>
        <taxon>Bacteria</taxon>
        <taxon>Pseudomonadati</taxon>
        <taxon>Pseudomonadota</taxon>
        <taxon>Gammaproteobacteria</taxon>
        <taxon>Oceanospirillales</taxon>
        <taxon>Halomonadaceae</taxon>
        <taxon>Halomonas</taxon>
    </lineage>
</organism>
<evidence type="ECO:0000313" key="2">
    <source>
        <dbReference type="EMBL" id="AMD01856.1"/>
    </source>
</evidence>
<dbReference type="SUPFAM" id="SSF47413">
    <property type="entry name" value="lambda repressor-like DNA-binding domains"/>
    <property type="match status" value="1"/>
</dbReference>
<keyword evidence="3" id="KW-1185">Reference proteome</keyword>
<feature type="domain" description="HTH cro/C1-type" evidence="1">
    <location>
        <begin position="8"/>
        <end position="63"/>
    </location>
</feature>
<dbReference type="PROSITE" id="PS50943">
    <property type="entry name" value="HTH_CROC1"/>
    <property type="match status" value="1"/>
</dbReference>
<evidence type="ECO:0000259" key="1">
    <source>
        <dbReference type="PROSITE" id="PS50943"/>
    </source>
</evidence>